<evidence type="ECO:0000256" key="5">
    <source>
        <dbReference type="SAM" id="Phobius"/>
    </source>
</evidence>
<accession>A0A937CMG6</accession>
<feature type="transmembrane region" description="Helical" evidence="5">
    <location>
        <begin position="41"/>
        <end position="63"/>
    </location>
</feature>
<dbReference type="EMBL" id="JAEQNC010000012">
    <property type="protein sequence ID" value="MBL0374300.1"/>
    <property type="molecule type" value="Genomic_DNA"/>
</dbReference>
<feature type="transmembrane region" description="Helical" evidence="5">
    <location>
        <begin position="324"/>
        <end position="345"/>
    </location>
</feature>
<evidence type="ECO:0000256" key="1">
    <source>
        <dbReference type="ARBA" id="ARBA00004141"/>
    </source>
</evidence>
<evidence type="ECO:0000313" key="7">
    <source>
        <dbReference type="EMBL" id="MBL0374300.1"/>
    </source>
</evidence>
<feature type="domain" description="Sodium/calcium exchanger membrane region" evidence="6">
    <location>
        <begin position="44"/>
        <end position="196"/>
    </location>
</feature>
<keyword evidence="4 5" id="KW-0472">Membrane</keyword>
<comment type="caution">
    <text evidence="7">The sequence shown here is derived from an EMBL/GenBank/DDBJ whole genome shotgun (WGS) entry which is preliminary data.</text>
</comment>
<evidence type="ECO:0000313" key="8">
    <source>
        <dbReference type="Proteomes" id="UP000633219"/>
    </source>
</evidence>
<evidence type="ECO:0000256" key="4">
    <source>
        <dbReference type="ARBA" id="ARBA00023136"/>
    </source>
</evidence>
<dbReference type="AlphaFoldDB" id="A0A937CMG6"/>
<feature type="transmembrane region" description="Helical" evidence="5">
    <location>
        <begin position="75"/>
        <end position="97"/>
    </location>
</feature>
<feature type="transmembrane region" description="Helical" evidence="5">
    <location>
        <begin position="109"/>
        <end position="131"/>
    </location>
</feature>
<comment type="subcellular location">
    <subcellularLocation>
        <location evidence="1">Membrane</location>
        <topology evidence="1">Multi-pass membrane protein</topology>
    </subcellularLocation>
</comment>
<proteinExistence type="predicted"/>
<evidence type="ECO:0000259" key="6">
    <source>
        <dbReference type="Pfam" id="PF01699"/>
    </source>
</evidence>
<reference evidence="7" key="1">
    <citation type="submission" date="2021-01" db="EMBL/GenBank/DDBJ databases">
        <title>Rhizobium sp. strain KVB221 16S ribosomal RNA gene Genome sequencing and assembly.</title>
        <authorList>
            <person name="Kang M."/>
        </authorList>
    </citation>
    <scope>NUCLEOTIDE SEQUENCE</scope>
    <source>
        <strain evidence="7">KVB221</strain>
    </source>
</reference>
<keyword evidence="8" id="KW-1185">Reference proteome</keyword>
<evidence type="ECO:0000256" key="2">
    <source>
        <dbReference type="ARBA" id="ARBA00022692"/>
    </source>
</evidence>
<feature type="transmembrane region" description="Helical" evidence="5">
    <location>
        <begin position="175"/>
        <end position="194"/>
    </location>
</feature>
<feature type="transmembrane region" description="Helical" evidence="5">
    <location>
        <begin position="352"/>
        <end position="371"/>
    </location>
</feature>
<dbReference type="GO" id="GO:0005886">
    <property type="term" value="C:plasma membrane"/>
    <property type="evidence" value="ECO:0007669"/>
    <property type="project" value="TreeGrafter"/>
</dbReference>
<sequence>MLPRPFTSHFSRSHVMPLACLVVALTLQIGGSRIEHSGTSVFVAVSVLAIGLVLSTVFVVLQHAEFIAHHIGEPYGTLVLTFSVTTIEVSIIVSMMLHGANNPTLARESVFSTVMIVCCGVVGICLTLGGWRHHYQDIKKQGTDAFLAILIALTVLTMVLPNFTLTTGPGTFSATQLAFVSVLSVFLYGSFLFAQTVSQKQDFLDELVGDTAKEGHSTASTGLAVHFILLILGLIGIVLLTKQVAAGVEDGLQLLHVAQTDSIVGALIALVVLMPEAVSAIKASLANQLQRGLNIALGSACATIGMTIPAVAIASLISGRGLTLGLNPGDTVLMLLALVISLVSFGTGRTTFLAGITHLVVFLAFVLLTAIP</sequence>
<feature type="domain" description="Sodium/calcium exchanger membrane region" evidence="6">
    <location>
        <begin position="226"/>
        <end position="368"/>
    </location>
</feature>
<gene>
    <name evidence="7" type="ORF">JJB09_19945</name>
</gene>
<keyword evidence="2 5" id="KW-0812">Transmembrane</keyword>
<dbReference type="PANTHER" id="PTHR37958">
    <property type="entry name" value="SODIUM-POTASSIUM/PROTON ANTIPORTER CHAA"/>
    <property type="match status" value="1"/>
</dbReference>
<name>A0A937CMG6_9HYPH</name>
<protein>
    <submittedName>
        <fullName evidence="7">Ionic transporter</fullName>
    </submittedName>
</protein>
<organism evidence="7 8">
    <name type="scientific">Rhizobium setariae</name>
    <dbReference type="NCBI Taxonomy" id="2801340"/>
    <lineage>
        <taxon>Bacteria</taxon>
        <taxon>Pseudomonadati</taxon>
        <taxon>Pseudomonadota</taxon>
        <taxon>Alphaproteobacteria</taxon>
        <taxon>Hyphomicrobiales</taxon>
        <taxon>Rhizobiaceae</taxon>
        <taxon>Rhizobium/Agrobacterium group</taxon>
        <taxon>Rhizobium</taxon>
    </lineage>
</organism>
<dbReference type="GO" id="GO:0015386">
    <property type="term" value="F:potassium:proton antiporter activity"/>
    <property type="evidence" value="ECO:0007669"/>
    <property type="project" value="TreeGrafter"/>
</dbReference>
<feature type="transmembrane region" description="Helical" evidence="5">
    <location>
        <begin position="262"/>
        <end position="281"/>
    </location>
</feature>
<dbReference type="Pfam" id="PF01699">
    <property type="entry name" value="Na_Ca_ex"/>
    <property type="match status" value="2"/>
</dbReference>
<feature type="transmembrane region" description="Helical" evidence="5">
    <location>
        <begin position="293"/>
        <end position="318"/>
    </location>
</feature>
<dbReference type="Proteomes" id="UP000633219">
    <property type="component" value="Unassembled WGS sequence"/>
</dbReference>
<keyword evidence="3 5" id="KW-1133">Transmembrane helix</keyword>
<feature type="transmembrane region" description="Helical" evidence="5">
    <location>
        <begin position="143"/>
        <end position="163"/>
    </location>
</feature>
<feature type="transmembrane region" description="Helical" evidence="5">
    <location>
        <begin position="223"/>
        <end position="242"/>
    </location>
</feature>
<evidence type="ECO:0000256" key="3">
    <source>
        <dbReference type="ARBA" id="ARBA00022989"/>
    </source>
</evidence>
<dbReference type="GO" id="GO:0015385">
    <property type="term" value="F:sodium:proton antiporter activity"/>
    <property type="evidence" value="ECO:0007669"/>
    <property type="project" value="TreeGrafter"/>
</dbReference>
<dbReference type="PANTHER" id="PTHR37958:SF1">
    <property type="entry name" value="SODIUM-POTASSIUM_PROTON ANTIPORTER CHAA"/>
    <property type="match status" value="1"/>
</dbReference>
<dbReference type="InterPro" id="IPR052946">
    <property type="entry name" value="Alkaline_pH_Ca-Antiporter"/>
</dbReference>
<dbReference type="InterPro" id="IPR004837">
    <property type="entry name" value="NaCa_Exmemb"/>
</dbReference>